<dbReference type="SUPFAM" id="SSF51055">
    <property type="entry name" value="Carbohydrate binding domain"/>
    <property type="match status" value="1"/>
</dbReference>
<evidence type="ECO:0000313" key="6">
    <source>
        <dbReference type="Proteomes" id="UP001617213"/>
    </source>
</evidence>
<dbReference type="EMBL" id="JBIUWZ010000019">
    <property type="protein sequence ID" value="MFJ2679348.1"/>
    <property type="molecule type" value="Genomic_DNA"/>
</dbReference>
<feature type="domain" description="Chitin-binding type-3" evidence="4">
    <location>
        <begin position="922"/>
        <end position="972"/>
    </location>
</feature>
<dbReference type="SUPFAM" id="SSF49299">
    <property type="entry name" value="PKD domain"/>
    <property type="match status" value="1"/>
</dbReference>
<evidence type="ECO:0000256" key="1">
    <source>
        <dbReference type="ARBA" id="ARBA00022801"/>
    </source>
</evidence>
<evidence type="ECO:0000256" key="3">
    <source>
        <dbReference type="SAM" id="SignalP"/>
    </source>
</evidence>
<name>A0ABW8E3X7_9PSED</name>
<dbReference type="Gene3D" id="2.10.10.20">
    <property type="entry name" value="Carbohydrate-binding module superfamily 5/12"/>
    <property type="match status" value="1"/>
</dbReference>
<feature type="chain" id="PRO_5046953173" evidence="3">
    <location>
        <begin position="20"/>
        <end position="977"/>
    </location>
</feature>
<evidence type="ECO:0000313" key="5">
    <source>
        <dbReference type="EMBL" id="MFJ2679348.1"/>
    </source>
</evidence>
<dbReference type="Gene3D" id="3.40.390.10">
    <property type="entry name" value="Collagenase (Catalytic Domain)"/>
    <property type="match status" value="1"/>
</dbReference>
<keyword evidence="3" id="KW-0732">Signal</keyword>
<feature type="region of interest" description="Disordered" evidence="2">
    <location>
        <begin position="720"/>
        <end position="745"/>
    </location>
</feature>
<protein>
    <submittedName>
        <fullName evidence="5">M64 family metallopeptidase</fullName>
    </submittedName>
</protein>
<dbReference type="CDD" id="cd00146">
    <property type="entry name" value="PKD"/>
    <property type="match status" value="1"/>
</dbReference>
<dbReference type="Gene3D" id="2.60.40.10">
    <property type="entry name" value="Immunoglobulins"/>
    <property type="match status" value="2"/>
</dbReference>
<dbReference type="SMART" id="SM00495">
    <property type="entry name" value="ChtBD3"/>
    <property type="match status" value="1"/>
</dbReference>
<sequence>MNKILTVLALLVWMPISQAQSVWMQLQSQHDALDVAEVSLGNYRVPPAILAEHADVERGWKVITVDANGNTLYSSTINDSRYRRGEVFNEITGAISSVSAESAVEGTEEVLLPYDSQVSRIKIFRIDLKAVDSLDGTAMRKPLLELDRQAIERLAKRAPLRGVLGDIDSDKVVMLNPDGSTQRKPLVFAIVGDGYAQDDMQAFRDDTQAAIDIIMGDTVFDAIKDKVGFLRFDHVSPVSGEPDTKNIETIMRHSNQLGHGIYDVSIKLSKFTYHQNGVGGLASTNRIYIFKPSANTPLAITSIPHEIGHALFGLSDEYASYGAGETCFDVEPAAPNITRQTDREKIKWGDLISPQTPLPTEENAVEAGTLGLYTIHKDCTYGPVPQGIMGGGRYGVKSHEAGWGAVNERQIRSVLHAYLGNDVPLVFAPSVVMKIKTGERREPIVSSYRNSRAPLTVEAGSTSVPNAGGAPFTYRWKIPVELNPQVNGRYALIEAPAAPQFMEYPVEVQITDGKMANTRSETLKVLPSVRIKGEIIGASSANGGTWVELTADISHEGAEDPEFQYRWTVPDGWTQPIGVTQKSLRIVAPTPSVSTPFTFSVSVTPLMKLPGTENDPYPEKISLPADTVTLETSVVVRRRQPVDTDPYAKIQGPSSIKSAQTFQLDGSSSEIPHSSAKMTYRWNAADFEPSSSSAVAPDFKAPEKAGSFLVSLTVTNSENRSNTVTRSIQVESDEPTPEPDRVEGPQTLMSGEVAVFTAVVNDLRDVRGYSWAFSPAFAYQNVSAPNIVAKAPEVTQSTTGRVTVLVYRTGSPNPTSLSKDVVIEPKPVDSPAPQAIISGPISVEAGKTLTLSGAGSSGGNLRYAWTANEFSPASSSGIGPILTAPATAGPRIINLMVTDVDNRSASASHTVNVTAQQAGNCAPAWVASKAYATPNEKVSYDGYNYEVAHWTQNNRPDLNFVLSGSAKPWRRLSPCTP</sequence>
<feature type="signal peptide" evidence="3">
    <location>
        <begin position="1"/>
        <end position="19"/>
    </location>
</feature>
<reference evidence="5 6" key="1">
    <citation type="submission" date="2024-10" db="EMBL/GenBank/DDBJ databases">
        <title>The Natural Products Discovery Center: Release of the First 8490 Sequenced Strains for Exploring Actinobacteria Biosynthetic Diversity.</title>
        <authorList>
            <person name="Kalkreuter E."/>
            <person name="Kautsar S.A."/>
            <person name="Yang D."/>
            <person name="Bader C.D."/>
            <person name="Teijaro C.N."/>
            <person name="Fluegel L."/>
            <person name="Davis C.M."/>
            <person name="Simpson J.R."/>
            <person name="Lauterbach L."/>
            <person name="Steele A.D."/>
            <person name="Gui C."/>
            <person name="Meng S."/>
            <person name="Li G."/>
            <person name="Viehrig K."/>
            <person name="Ye F."/>
            <person name="Su P."/>
            <person name="Kiefer A.F."/>
            <person name="Nichols A."/>
            <person name="Cepeda A.J."/>
            <person name="Yan W."/>
            <person name="Fan B."/>
            <person name="Jiang Y."/>
            <person name="Adhikari A."/>
            <person name="Zheng C.-J."/>
            <person name="Schuster L."/>
            <person name="Cowan T.M."/>
            <person name="Smanski M.J."/>
            <person name="Chevrette M.G."/>
            <person name="De Carvalho L.P.S."/>
            <person name="Shen B."/>
        </authorList>
    </citation>
    <scope>NUCLEOTIDE SEQUENCE [LARGE SCALE GENOMIC DNA]</scope>
    <source>
        <strain evidence="5 6">NPDC087581</strain>
    </source>
</reference>
<accession>A0ABW8E3X7</accession>
<organism evidence="5 6">
    <name type="scientific">Pseudomonas sivasensis</name>
    <dbReference type="NCBI Taxonomy" id="1880678"/>
    <lineage>
        <taxon>Bacteria</taxon>
        <taxon>Pseudomonadati</taxon>
        <taxon>Pseudomonadota</taxon>
        <taxon>Gammaproteobacteria</taxon>
        <taxon>Pseudomonadales</taxon>
        <taxon>Pseudomonadaceae</taxon>
        <taxon>Pseudomonas</taxon>
    </lineage>
</organism>
<dbReference type="Pfam" id="PF09471">
    <property type="entry name" value="Peptidase_M64"/>
    <property type="match status" value="1"/>
</dbReference>
<dbReference type="InterPro" id="IPR019026">
    <property type="entry name" value="Peptidase_M64_IgA"/>
</dbReference>
<dbReference type="RefSeq" id="WP_401381889.1">
    <property type="nucleotide sequence ID" value="NZ_JBIUWZ010000019.1"/>
</dbReference>
<feature type="compositionally biased region" description="Polar residues" evidence="2">
    <location>
        <begin position="720"/>
        <end position="730"/>
    </location>
</feature>
<dbReference type="Proteomes" id="UP001617213">
    <property type="component" value="Unassembled WGS sequence"/>
</dbReference>
<gene>
    <name evidence="5" type="ORF">ACIOWJ_14810</name>
</gene>
<dbReference type="CDD" id="cd12215">
    <property type="entry name" value="ChiC_BD"/>
    <property type="match status" value="1"/>
</dbReference>
<comment type="caution">
    <text evidence="5">The sequence shown here is derived from an EMBL/GenBank/DDBJ whole genome shotgun (WGS) entry which is preliminary data.</text>
</comment>
<evidence type="ECO:0000259" key="4">
    <source>
        <dbReference type="SMART" id="SM00495"/>
    </source>
</evidence>
<dbReference type="InterPro" id="IPR024079">
    <property type="entry name" value="MetalloPept_cat_dom_sf"/>
</dbReference>
<keyword evidence="6" id="KW-1185">Reference proteome</keyword>
<dbReference type="InterPro" id="IPR013783">
    <property type="entry name" value="Ig-like_fold"/>
</dbReference>
<dbReference type="InterPro" id="IPR036573">
    <property type="entry name" value="CBM_sf_5/12"/>
</dbReference>
<evidence type="ECO:0000256" key="2">
    <source>
        <dbReference type="SAM" id="MobiDB-lite"/>
    </source>
</evidence>
<dbReference type="InterPro" id="IPR035986">
    <property type="entry name" value="PKD_dom_sf"/>
</dbReference>
<dbReference type="InterPro" id="IPR003610">
    <property type="entry name" value="CBM5/12"/>
</dbReference>
<keyword evidence="1" id="KW-0378">Hydrolase</keyword>
<proteinExistence type="predicted"/>